<comment type="caution">
    <text evidence="1">The sequence shown here is derived from an EMBL/GenBank/DDBJ whole genome shotgun (WGS) entry which is preliminary data.</text>
</comment>
<dbReference type="Gene3D" id="3.30.470.20">
    <property type="entry name" value="ATP-grasp fold, B domain"/>
    <property type="match status" value="1"/>
</dbReference>
<proteinExistence type="predicted"/>
<evidence type="ECO:0000313" key="2">
    <source>
        <dbReference type="Proteomes" id="UP000677918"/>
    </source>
</evidence>
<reference evidence="1" key="1">
    <citation type="submission" date="2021-04" db="EMBL/GenBank/DDBJ databases">
        <title>Draft genome sequence of Xylanibacillus composti strain K13.</title>
        <authorList>
            <person name="Uke A."/>
            <person name="Chhe C."/>
            <person name="Baramee S."/>
            <person name="Kosugi A."/>
        </authorList>
    </citation>
    <scope>NUCLEOTIDE SEQUENCE</scope>
    <source>
        <strain evidence="1">K13</strain>
    </source>
</reference>
<name>A0A8J4M152_9BACL</name>
<dbReference type="InterPro" id="IPR026838">
    <property type="entry name" value="YheC/D"/>
</dbReference>
<dbReference type="SUPFAM" id="SSF56059">
    <property type="entry name" value="Glutathione synthetase ATP-binding domain-like"/>
    <property type="match status" value="1"/>
</dbReference>
<dbReference type="EMBL" id="BOVK01000015">
    <property type="protein sequence ID" value="GIQ68505.1"/>
    <property type="molecule type" value="Genomic_DNA"/>
</dbReference>
<sequence length="367" mass="41712">MEQPRVGVLISNRVYRKMWNGEKDRERLDFYVEAAARSGVQLCFMRLADISLDRLEATACLPGPQGYERKRIPLPFVIHNRTLYFKQASKLKLNKLSELCVVFNGGNRYGKVYIHDLLMENDALRPHLPGTKRATRATLRQWMKHYDEIILKPDSSSIGKGIYKLKKSGSAWLFQPASAGNGRARRRIRFRKKLPPSLLKLIRSRPYVVQQCLPLAHYDDKPFDIRVSVQKDETGEWQVTGMAVKVAAKGKFVTNVAQGGAVYQLEHVLQALPHLNTNQVEQDLQAFSLSVAEQLDKHLPNLADIGLDVGITSQGFPVFIECNNRDLRYSFDKAGLPDAWRSTYANPIGYAVYLIQQAARKYVQRPG</sequence>
<organism evidence="1 2">
    <name type="scientific">Xylanibacillus composti</name>
    <dbReference type="NCBI Taxonomy" id="1572762"/>
    <lineage>
        <taxon>Bacteria</taxon>
        <taxon>Bacillati</taxon>
        <taxon>Bacillota</taxon>
        <taxon>Bacilli</taxon>
        <taxon>Bacillales</taxon>
        <taxon>Paenibacillaceae</taxon>
        <taxon>Xylanibacillus</taxon>
    </lineage>
</organism>
<keyword evidence="2" id="KW-1185">Reference proteome</keyword>
<evidence type="ECO:0000313" key="1">
    <source>
        <dbReference type="EMBL" id="GIQ68505.1"/>
    </source>
</evidence>
<dbReference type="Proteomes" id="UP000677918">
    <property type="component" value="Unassembled WGS sequence"/>
</dbReference>
<evidence type="ECO:0008006" key="3">
    <source>
        <dbReference type="Google" id="ProtNLM"/>
    </source>
</evidence>
<gene>
    <name evidence="1" type="ORF">XYCOK13_13290</name>
</gene>
<dbReference type="Pfam" id="PF14398">
    <property type="entry name" value="ATPgrasp_YheCD"/>
    <property type="match status" value="1"/>
</dbReference>
<dbReference type="RefSeq" id="WP_213411078.1">
    <property type="nucleotide sequence ID" value="NZ_BOVK01000015.1"/>
</dbReference>
<protein>
    <recommendedName>
        <fullName evidence="3">YheC/YheD family protein</fullName>
    </recommendedName>
</protein>
<dbReference type="AlphaFoldDB" id="A0A8J4M152"/>
<accession>A0A8J4M152</accession>